<dbReference type="InterPro" id="IPR000477">
    <property type="entry name" value="RT_dom"/>
</dbReference>
<dbReference type="Proteomes" id="UP001186944">
    <property type="component" value="Unassembled WGS sequence"/>
</dbReference>
<protein>
    <recommendedName>
        <fullName evidence="2">Reverse transcriptase domain-containing protein</fullName>
    </recommendedName>
</protein>
<comment type="caution">
    <text evidence="3">The sequence shown here is derived from an EMBL/GenBank/DDBJ whole genome shotgun (WGS) entry which is preliminary data.</text>
</comment>
<feature type="chain" id="PRO_5041722046" description="Reverse transcriptase domain-containing protein" evidence="1">
    <location>
        <begin position="23"/>
        <end position="404"/>
    </location>
</feature>
<reference evidence="3" key="1">
    <citation type="submission" date="2019-08" db="EMBL/GenBank/DDBJ databases">
        <title>The improved chromosome-level genome for the pearl oyster Pinctada fucata martensii using PacBio sequencing and Hi-C.</title>
        <authorList>
            <person name="Zheng Z."/>
        </authorList>
    </citation>
    <scope>NUCLEOTIDE SEQUENCE</scope>
    <source>
        <strain evidence="3">ZZ-2019</strain>
        <tissue evidence="3">Adductor muscle</tissue>
    </source>
</reference>
<feature type="domain" description="Reverse transcriptase" evidence="2">
    <location>
        <begin position="1"/>
        <end position="326"/>
    </location>
</feature>
<proteinExistence type="predicted"/>
<accession>A0AA88XI37</accession>
<dbReference type="PANTHER" id="PTHR21301">
    <property type="entry name" value="REVERSE TRANSCRIPTASE"/>
    <property type="match status" value="1"/>
</dbReference>
<dbReference type="PANTHER" id="PTHR21301:SF10">
    <property type="entry name" value="REVERSE TRANSCRIPTASE DOMAIN-CONTAINING PROTEIN"/>
    <property type="match status" value="1"/>
</dbReference>
<evidence type="ECO:0000313" key="3">
    <source>
        <dbReference type="EMBL" id="KAK3085568.1"/>
    </source>
</evidence>
<sequence>MHKATCVALLLVLLVAVNLSEAEWPRLPRWPRYPRPRWPRFPSPTYPRYLTGKRDADAAMENEPLSSDEISRLARSDNDLLYSRSGINQMWILKNSKELLEHLKSTHFSRVHSIKAFDFSTLYTTIPHSKLKERLAKIISNAFTSKNGNRKYKFIVVNYDKTYFVKEKSDSENKYTERDIIQMLNFLIDNIFVVFGGKVFQQIVGIPMGTNCAPLLADIFLYSYEAEFIQSLVSEGKRYLASDFNFTNRYIDDVLSINNPKFADYLSSIYPSELEVKETTETNNSASYLDIMLSYDIDGHMNTSLYDKRDDFNFSITNFPFLSSNIPSSPAYGVFISQLIRYARASTKYTDFVLRARRLSDKLLSQGYVCDRLTSSLRKFYGRYGELVIHYDVPLSRMVDDILS</sequence>
<dbReference type="EMBL" id="VSWD01000012">
    <property type="protein sequence ID" value="KAK3085568.1"/>
    <property type="molecule type" value="Genomic_DNA"/>
</dbReference>
<evidence type="ECO:0000256" key="1">
    <source>
        <dbReference type="SAM" id="SignalP"/>
    </source>
</evidence>
<feature type="signal peptide" evidence="1">
    <location>
        <begin position="1"/>
        <end position="22"/>
    </location>
</feature>
<evidence type="ECO:0000259" key="2">
    <source>
        <dbReference type="PROSITE" id="PS50878"/>
    </source>
</evidence>
<evidence type="ECO:0000313" key="4">
    <source>
        <dbReference type="Proteomes" id="UP001186944"/>
    </source>
</evidence>
<keyword evidence="4" id="KW-1185">Reference proteome</keyword>
<keyword evidence="1" id="KW-0732">Signal</keyword>
<dbReference type="AlphaFoldDB" id="A0AA88XI37"/>
<gene>
    <name evidence="3" type="ORF">FSP39_005430</name>
</gene>
<name>A0AA88XI37_PINIB</name>
<dbReference type="PROSITE" id="PS50878">
    <property type="entry name" value="RT_POL"/>
    <property type="match status" value="1"/>
</dbReference>
<organism evidence="3 4">
    <name type="scientific">Pinctada imbricata</name>
    <name type="common">Atlantic pearl-oyster</name>
    <name type="synonym">Pinctada martensii</name>
    <dbReference type="NCBI Taxonomy" id="66713"/>
    <lineage>
        <taxon>Eukaryota</taxon>
        <taxon>Metazoa</taxon>
        <taxon>Spiralia</taxon>
        <taxon>Lophotrochozoa</taxon>
        <taxon>Mollusca</taxon>
        <taxon>Bivalvia</taxon>
        <taxon>Autobranchia</taxon>
        <taxon>Pteriomorphia</taxon>
        <taxon>Pterioida</taxon>
        <taxon>Pterioidea</taxon>
        <taxon>Pteriidae</taxon>
        <taxon>Pinctada</taxon>
    </lineage>
</organism>